<sequence length="339" mass="38218">MSDEFKIHHLASQVCSSLKSAIKPDNIASNFNKNRTRYVTVQVPAQEARRFIISQSSSPHEFNDLYDELKSKNVRVLDGLVFILENVCKDEKVKKMLHAHALNIGDAGKVPIGKVKPGVRQTEKQEIGNMDLEAIQKTISESARKSRRSKAPKSSKTNLLEQGDSAVSADTLLDVKAQRMKAHANEPSTCDIRYPAIWRSRHIPDLEQYKNKPVGQIGALPTESQESELVRDLLCILSGGRATYIWMKKESTEEHRILPPEYELDPSINISLRSLTVEPLKVAAALHVLLNFSERYVLHNFGMVAHAFVAELSNYVQEIRNNIVKLESVHVSLMKEFAR</sequence>
<reference evidence="3 4" key="1">
    <citation type="submission" date="2021-04" db="EMBL/GenBank/DDBJ databases">
        <authorList>
            <person name="Bliznina A."/>
        </authorList>
    </citation>
    <scope>NUCLEOTIDE SEQUENCE [LARGE SCALE GENOMIC DNA]</scope>
</reference>
<name>A0ABN7SUL5_OIKDI</name>
<accession>A0ABN7SUL5</accession>
<organism evidence="3 4">
    <name type="scientific">Oikopleura dioica</name>
    <name type="common">Tunicate</name>
    <dbReference type="NCBI Taxonomy" id="34765"/>
    <lineage>
        <taxon>Eukaryota</taxon>
        <taxon>Metazoa</taxon>
        <taxon>Chordata</taxon>
        <taxon>Tunicata</taxon>
        <taxon>Appendicularia</taxon>
        <taxon>Copelata</taxon>
        <taxon>Oikopleuridae</taxon>
        <taxon>Oikopleura</taxon>
    </lineage>
</organism>
<feature type="coiled-coil region" evidence="1">
    <location>
        <begin position="309"/>
        <end position="336"/>
    </location>
</feature>
<evidence type="ECO:0000313" key="3">
    <source>
        <dbReference type="EMBL" id="CAG5108000.1"/>
    </source>
</evidence>
<evidence type="ECO:0000313" key="4">
    <source>
        <dbReference type="Proteomes" id="UP001158576"/>
    </source>
</evidence>
<proteinExistence type="predicted"/>
<keyword evidence="1" id="KW-0175">Coiled coil</keyword>
<dbReference type="Proteomes" id="UP001158576">
    <property type="component" value="Chromosome 1"/>
</dbReference>
<evidence type="ECO:0000256" key="1">
    <source>
        <dbReference type="SAM" id="Coils"/>
    </source>
</evidence>
<evidence type="ECO:0000256" key="2">
    <source>
        <dbReference type="SAM" id="MobiDB-lite"/>
    </source>
</evidence>
<keyword evidence="4" id="KW-1185">Reference proteome</keyword>
<protein>
    <submittedName>
        <fullName evidence="3">Oidioi.mRNA.OKI2018_I69.chr1.g3590.t1.cds</fullName>
    </submittedName>
</protein>
<feature type="region of interest" description="Disordered" evidence="2">
    <location>
        <begin position="140"/>
        <end position="162"/>
    </location>
</feature>
<gene>
    <name evidence="3" type="ORF">OKIOD_LOCUS12355</name>
</gene>
<dbReference type="EMBL" id="OU015566">
    <property type="protein sequence ID" value="CAG5108000.1"/>
    <property type="molecule type" value="Genomic_DNA"/>
</dbReference>